<dbReference type="InterPro" id="IPR015797">
    <property type="entry name" value="NUDIX_hydrolase-like_dom_sf"/>
</dbReference>
<evidence type="ECO:0000259" key="7">
    <source>
        <dbReference type="PROSITE" id="PS51462"/>
    </source>
</evidence>
<dbReference type="GO" id="GO:0046872">
    <property type="term" value="F:metal ion binding"/>
    <property type="evidence" value="ECO:0007669"/>
    <property type="project" value="UniProtKB-KW"/>
</dbReference>
<keyword evidence="3" id="KW-0479">Metal-binding</keyword>
<evidence type="ECO:0000313" key="9">
    <source>
        <dbReference type="Proteomes" id="UP000050482"/>
    </source>
</evidence>
<dbReference type="PROSITE" id="PS51462">
    <property type="entry name" value="NUDIX"/>
    <property type="match status" value="1"/>
</dbReference>
<dbReference type="InterPro" id="IPR020084">
    <property type="entry name" value="NUDIX_hydrolase_CS"/>
</dbReference>
<dbReference type="InterPro" id="IPR000086">
    <property type="entry name" value="NUDIX_hydrolase_dom"/>
</dbReference>
<evidence type="ECO:0000256" key="5">
    <source>
        <dbReference type="ARBA" id="ARBA00022842"/>
    </source>
</evidence>
<dbReference type="Gene3D" id="3.90.79.10">
    <property type="entry name" value="Nucleoside Triphosphate Pyrophosphohydrolase"/>
    <property type="match status" value="1"/>
</dbReference>
<dbReference type="PATRIC" id="fig|471514.4.peg.21"/>
<feature type="domain" description="Nudix hydrolase" evidence="7">
    <location>
        <begin position="1"/>
        <end position="133"/>
    </location>
</feature>
<name>A0A0P9D827_9BACL</name>
<accession>A0A0P9D827</accession>
<organism evidence="8 9">
    <name type="scientific">Alicyclobacillus ferrooxydans</name>
    <dbReference type="NCBI Taxonomy" id="471514"/>
    <lineage>
        <taxon>Bacteria</taxon>
        <taxon>Bacillati</taxon>
        <taxon>Bacillota</taxon>
        <taxon>Bacilli</taxon>
        <taxon>Bacillales</taxon>
        <taxon>Alicyclobacillaceae</taxon>
        <taxon>Alicyclobacillus</taxon>
    </lineage>
</organism>
<dbReference type="PANTHER" id="PTHR43758">
    <property type="entry name" value="7,8-DIHYDRO-8-OXOGUANINE TRIPHOSPHATASE"/>
    <property type="match status" value="1"/>
</dbReference>
<dbReference type="Pfam" id="PF00293">
    <property type="entry name" value="NUDIX"/>
    <property type="match status" value="1"/>
</dbReference>
<keyword evidence="4 6" id="KW-0378">Hydrolase</keyword>
<protein>
    <recommendedName>
        <fullName evidence="7">Nudix hydrolase domain-containing protein</fullName>
    </recommendedName>
</protein>
<dbReference type="GO" id="GO:0005737">
    <property type="term" value="C:cytoplasm"/>
    <property type="evidence" value="ECO:0007669"/>
    <property type="project" value="TreeGrafter"/>
</dbReference>
<dbReference type="PANTHER" id="PTHR43758:SF2">
    <property type="entry name" value="OXIDIZED PURINE NUCLEOSIDE TRIPHOSPHATE HYDROLASE"/>
    <property type="match status" value="1"/>
</dbReference>
<evidence type="ECO:0000256" key="1">
    <source>
        <dbReference type="ARBA" id="ARBA00001946"/>
    </source>
</evidence>
<dbReference type="RefSeq" id="WP_054967193.1">
    <property type="nucleotide sequence ID" value="NZ_LJCO01000008.1"/>
</dbReference>
<evidence type="ECO:0000256" key="4">
    <source>
        <dbReference type="ARBA" id="ARBA00022801"/>
    </source>
</evidence>
<dbReference type="InterPro" id="IPR020476">
    <property type="entry name" value="Nudix_hydrolase"/>
</dbReference>
<dbReference type="Proteomes" id="UP000050482">
    <property type="component" value="Unassembled WGS sequence"/>
</dbReference>
<dbReference type="PRINTS" id="PR00502">
    <property type="entry name" value="NUDIXFAMILY"/>
</dbReference>
<comment type="similarity">
    <text evidence="2 6">Belongs to the Nudix hydrolase family.</text>
</comment>
<dbReference type="EMBL" id="LJCO01000008">
    <property type="protein sequence ID" value="KPV45451.1"/>
    <property type="molecule type" value="Genomic_DNA"/>
</dbReference>
<evidence type="ECO:0000256" key="3">
    <source>
        <dbReference type="ARBA" id="ARBA00022723"/>
    </source>
</evidence>
<evidence type="ECO:0000256" key="6">
    <source>
        <dbReference type="RuleBase" id="RU003476"/>
    </source>
</evidence>
<dbReference type="STRING" id="471514.AN477_00280"/>
<keyword evidence="9" id="KW-1185">Reference proteome</keyword>
<dbReference type="GO" id="GO:0016818">
    <property type="term" value="F:hydrolase activity, acting on acid anhydrides, in phosphorus-containing anhydrides"/>
    <property type="evidence" value="ECO:0007669"/>
    <property type="project" value="TreeGrafter"/>
</dbReference>
<comment type="cofactor">
    <cofactor evidence="1">
        <name>Mg(2+)</name>
        <dbReference type="ChEBI" id="CHEBI:18420"/>
    </cofactor>
</comment>
<dbReference type="SUPFAM" id="SSF55811">
    <property type="entry name" value="Nudix"/>
    <property type="match status" value="1"/>
</dbReference>
<evidence type="ECO:0000256" key="2">
    <source>
        <dbReference type="ARBA" id="ARBA00005582"/>
    </source>
</evidence>
<dbReference type="OrthoDB" id="9800186at2"/>
<comment type="caution">
    <text evidence="8">The sequence shown here is derived from an EMBL/GenBank/DDBJ whole genome shotgun (WGS) entry which is preliminary data.</text>
</comment>
<reference evidence="8 9" key="1">
    <citation type="submission" date="2015-09" db="EMBL/GenBank/DDBJ databases">
        <title>Draft genome sequence of Alicyclobacillus ferrooxydans DSM 22381.</title>
        <authorList>
            <person name="Hemp J."/>
        </authorList>
    </citation>
    <scope>NUCLEOTIDE SEQUENCE [LARGE SCALE GENOMIC DNA]</scope>
    <source>
        <strain evidence="8 9">TC-34</strain>
    </source>
</reference>
<dbReference type="PROSITE" id="PS00893">
    <property type="entry name" value="NUDIX_BOX"/>
    <property type="match status" value="1"/>
</dbReference>
<gene>
    <name evidence="8" type="ORF">AN477_00280</name>
</gene>
<dbReference type="AlphaFoldDB" id="A0A0P9D827"/>
<sequence>MQIIVNCVILIDDQLVLLQKPRRGWWVAPGGKVEPSETWVEAVRREFWEETGLTVSGLHLRGIHRIWIGEGENRKDRIIAQFSASTATGTLLSESKEGILDKVGLEKWENLPMDDGDRIMIRHTLDSMRNNSSAICFGKFVYTEDHALITWEISDCDVPVGAESTSGAGGDIHWTHGLA</sequence>
<evidence type="ECO:0000313" key="8">
    <source>
        <dbReference type="EMBL" id="KPV45451.1"/>
    </source>
</evidence>
<keyword evidence="5" id="KW-0460">Magnesium</keyword>
<proteinExistence type="inferred from homology"/>